<comment type="catalytic activity">
    <reaction evidence="1">
        <text>a 1,2-diacyl-sn-glycero-3-phospho-(1'-sn-glycero-3'-phosphate) + H2O = a 1,2-diacyl-sn-glycero-3-phospho-(1'-sn-glycerol) + phosphate</text>
        <dbReference type="Rhea" id="RHEA:33751"/>
        <dbReference type="ChEBI" id="CHEBI:15377"/>
        <dbReference type="ChEBI" id="CHEBI:43474"/>
        <dbReference type="ChEBI" id="CHEBI:60110"/>
        <dbReference type="ChEBI" id="CHEBI:64716"/>
        <dbReference type="EC" id="3.1.3.27"/>
    </reaction>
</comment>
<comment type="pathway">
    <text evidence="1">Phospholipid metabolism; phosphatidylglycerol biosynthesis; phosphatidylglycerol from CDP-diacylglycerol: step 2/2.</text>
</comment>
<keyword evidence="1 2" id="KW-0472">Membrane</keyword>
<keyword evidence="1" id="KW-0460">Magnesium</keyword>
<feature type="transmembrane region" description="Helical" evidence="2">
    <location>
        <begin position="7"/>
        <end position="38"/>
    </location>
</feature>
<feature type="transmembrane region" description="Helical" evidence="2">
    <location>
        <begin position="44"/>
        <end position="68"/>
    </location>
</feature>
<keyword evidence="2" id="KW-1133">Transmembrane helix</keyword>
<keyword evidence="1" id="KW-0442">Lipid degradation</keyword>
<feature type="transmembrane region" description="Helical" evidence="2">
    <location>
        <begin position="126"/>
        <end position="148"/>
    </location>
</feature>
<dbReference type="AlphaFoldDB" id="A0A3S0YGJ5"/>
<dbReference type="GO" id="GO:0046872">
    <property type="term" value="F:metal ion binding"/>
    <property type="evidence" value="ECO:0007669"/>
    <property type="project" value="UniProtKB-KW"/>
</dbReference>
<dbReference type="RefSeq" id="WP_126948377.1">
    <property type="nucleotide sequence ID" value="NZ_RZHG01000022.1"/>
</dbReference>
<evidence type="ECO:0000313" key="5">
    <source>
        <dbReference type="Proteomes" id="UP000287336"/>
    </source>
</evidence>
<gene>
    <name evidence="4" type="ORF">ELY33_13200</name>
</gene>
<dbReference type="PIRSF" id="PIRSF006162">
    <property type="entry name" value="PgpA"/>
    <property type="match status" value="1"/>
</dbReference>
<comment type="subcellular location">
    <subcellularLocation>
        <location evidence="1">Cell inner membrane</location>
        <topology evidence="1">Multi-pass membrane protein</topology>
    </subcellularLocation>
</comment>
<evidence type="ECO:0000256" key="2">
    <source>
        <dbReference type="SAM" id="Phobius"/>
    </source>
</evidence>
<reference evidence="4 5" key="1">
    <citation type="submission" date="2018-12" db="EMBL/GenBank/DDBJ databases">
        <title>three novel Halomonas strain isolated from plants.</title>
        <authorList>
            <person name="Sun C."/>
        </authorList>
    </citation>
    <scope>NUCLEOTIDE SEQUENCE [LARGE SCALE GENOMIC DNA]</scope>
    <source>
        <strain evidence="4 5">DSM 19434</strain>
    </source>
</reference>
<proteinExistence type="predicted"/>
<organism evidence="4 5">
    <name type="scientific">Vreelandella andesensis</name>
    <dbReference type="NCBI Taxonomy" id="447567"/>
    <lineage>
        <taxon>Bacteria</taxon>
        <taxon>Pseudomonadati</taxon>
        <taxon>Pseudomonadota</taxon>
        <taxon>Gammaproteobacteria</taxon>
        <taxon>Oceanospirillales</taxon>
        <taxon>Halomonadaceae</taxon>
        <taxon>Vreelandella</taxon>
    </lineage>
</organism>
<dbReference type="InterPro" id="IPR036681">
    <property type="entry name" value="PgpA-like_sf"/>
</dbReference>
<dbReference type="InterPro" id="IPR007686">
    <property type="entry name" value="YutG/PgpA"/>
</dbReference>
<keyword evidence="1" id="KW-0479">Metal-binding</keyword>
<dbReference type="GO" id="GO:0005886">
    <property type="term" value="C:plasma membrane"/>
    <property type="evidence" value="ECO:0007669"/>
    <property type="project" value="UniProtKB-SubCell"/>
</dbReference>
<dbReference type="GO" id="GO:0006655">
    <property type="term" value="P:phosphatidylglycerol biosynthetic process"/>
    <property type="evidence" value="ECO:0007669"/>
    <property type="project" value="UniProtKB-UniPathway"/>
</dbReference>
<dbReference type="PANTHER" id="PTHR36305:SF1">
    <property type="entry name" value="PHOSPHATIDYLGLYCEROPHOSPHATASE A"/>
    <property type="match status" value="1"/>
</dbReference>
<keyword evidence="1" id="KW-1208">Phospholipid metabolism</keyword>
<keyword evidence="1 2" id="KW-0812">Transmembrane</keyword>
<protein>
    <recommendedName>
        <fullName evidence="1">Phosphatidylglycerophosphatase A</fullName>
        <ecNumber evidence="1">3.1.3.27</ecNumber>
    </recommendedName>
    <alternativeName>
        <fullName evidence="1">Phosphatidylglycerolphosphate phosphatase A</fullName>
    </alternativeName>
</protein>
<accession>A0A3S0YGJ5</accession>
<keyword evidence="1" id="KW-1003">Cell membrane</keyword>
<dbReference type="InterPro" id="IPR026037">
    <property type="entry name" value="PgpA"/>
</dbReference>
<dbReference type="GO" id="GO:0008962">
    <property type="term" value="F:phosphatidylglycerophosphatase activity"/>
    <property type="evidence" value="ECO:0007669"/>
    <property type="project" value="UniProtKB-EC"/>
</dbReference>
<dbReference type="UniPathway" id="UPA00084">
    <property type="reaction ID" value="UER00504"/>
</dbReference>
<feature type="domain" description="YutG/PgpA" evidence="3">
    <location>
        <begin position="8"/>
        <end position="147"/>
    </location>
</feature>
<keyword evidence="1" id="KW-0595">Phospholipid degradation</keyword>
<keyword evidence="5" id="KW-1185">Reference proteome</keyword>
<comment type="function">
    <text evidence="1">Lipid phosphatase which dephosphorylates phosphatidylglycerophosphate (PGP) to phosphatidylglycerol (PG).</text>
</comment>
<dbReference type="EC" id="3.1.3.27" evidence="1"/>
<dbReference type="OrthoDB" id="6162625at2"/>
<feature type="transmembrane region" description="Helical" evidence="2">
    <location>
        <begin position="80"/>
        <end position="106"/>
    </location>
</feature>
<name>A0A3S0YGJ5_9GAMM</name>
<keyword evidence="1" id="KW-0443">Lipid metabolism</keyword>
<sequence length="160" mass="17184">MLETLNLWIATGFGLGLAPMAPGTFGSLLGIPLAWWLLSKSTRLQAVVTGVLIIAAVPICHIASLHFAGADHGSIVADEYVAFPLAVLGLTAARHPLVMALAFGVYRFFDGLKPPPIHLAEYVQGGFGIVLDDVIAALVTWVVMALVLKFWQRRRPLQVS</sequence>
<comment type="caution">
    <text evidence="4">The sequence shown here is derived from an EMBL/GenBank/DDBJ whole genome shotgun (WGS) entry which is preliminary data.</text>
</comment>
<dbReference type="PANTHER" id="PTHR36305">
    <property type="entry name" value="PHOSPHATIDYLGLYCEROPHOSPHATASE A"/>
    <property type="match status" value="1"/>
</dbReference>
<dbReference type="CDD" id="cd06971">
    <property type="entry name" value="PgpA"/>
    <property type="match status" value="1"/>
</dbReference>
<keyword evidence="1" id="KW-0378">Hydrolase</keyword>
<dbReference type="GO" id="GO:0009395">
    <property type="term" value="P:phospholipid catabolic process"/>
    <property type="evidence" value="ECO:0007669"/>
    <property type="project" value="UniProtKB-KW"/>
</dbReference>
<keyword evidence="1" id="KW-0997">Cell inner membrane</keyword>
<evidence type="ECO:0000313" key="4">
    <source>
        <dbReference type="EMBL" id="RUR29565.1"/>
    </source>
</evidence>
<dbReference type="Pfam" id="PF04608">
    <property type="entry name" value="PgpA"/>
    <property type="match status" value="1"/>
</dbReference>
<dbReference type="EMBL" id="RZHG01000022">
    <property type="protein sequence ID" value="RUR29565.1"/>
    <property type="molecule type" value="Genomic_DNA"/>
</dbReference>
<evidence type="ECO:0000256" key="1">
    <source>
        <dbReference type="PIRNR" id="PIRNR006162"/>
    </source>
</evidence>
<evidence type="ECO:0000259" key="3">
    <source>
        <dbReference type="Pfam" id="PF04608"/>
    </source>
</evidence>
<comment type="cofactor">
    <cofactor evidence="1">
        <name>Mg(2+)</name>
        <dbReference type="ChEBI" id="CHEBI:18420"/>
    </cofactor>
</comment>
<dbReference type="SUPFAM" id="SSF101307">
    <property type="entry name" value="YutG-like"/>
    <property type="match status" value="1"/>
</dbReference>
<dbReference type="Proteomes" id="UP000287336">
    <property type="component" value="Unassembled WGS sequence"/>
</dbReference>